<dbReference type="Proteomes" id="UP000515135">
    <property type="component" value="Unplaced"/>
</dbReference>
<keyword evidence="2" id="KW-1185">Reference proteome</keyword>
<evidence type="ECO:0000313" key="2">
    <source>
        <dbReference type="Proteomes" id="UP000515135"/>
    </source>
</evidence>
<dbReference type="RefSeq" id="XP_019623989.1">
    <property type="nucleotide sequence ID" value="XM_019768430.1"/>
</dbReference>
<dbReference type="OrthoDB" id="10042532at2759"/>
<feature type="region of interest" description="Disordered" evidence="1">
    <location>
        <begin position="77"/>
        <end position="128"/>
    </location>
</feature>
<proteinExistence type="predicted"/>
<accession>A0A6P4YQN4</accession>
<dbReference type="AlphaFoldDB" id="A0A6P4YQN4"/>
<reference evidence="3" key="1">
    <citation type="submission" date="2025-08" db="UniProtKB">
        <authorList>
            <consortium name="RefSeq"/>
        </authorList>
    </citation>
    <scope>IDENTIFICATION</scope>
    <source>
        <tissue evidence="3">Gonad</tissue>
    </source>
</reference>
<evidence type="ECO:0000256" key="1">
    <source>
        <dbReference type="SAM" id="MobiDB-lite"/>
    </source>
</evidence>
<dbReference type="GeneID" id="109469768"/>
<organism evidence="2 3">
    <name type="scientific">Branchiostoma belcheri</name>
    <name type="common">Amphioxus</name>
    <dbReference type="NCBI Taxonomy" id="7741"/>
    <lineage>
        <taxon>Eukaryota</taxon>
        <taxon>Metazoa</taxon>
        <taxon>Chordata</taxon>
        <taxon>Cephalochordata</taxon>
        <taxon>Leptocardii</taxon>
        <taxon>Amphioxiformes</taxon>
        <taxon>Branchiostomatidae</taxon>
        <taxon>Branchiostoma</taxon>
    </lineage>
</organism>
<name>A0A6P4YQN4_BRABE</name>
<dbReference type="KEGG" id="bbel:109469768"/>
<gene>
    <name evidence="3" type="primary">LOC109469768</name>
</gene>
<evidence type="ECO:0000313" key="3">
    <source>
        <dbReference type="RefSeq" id="XP_019623989.1"/>
    </source>
</evidence>
<protein>
    <submittedName>
        <fullName evidence="3">Uncharacterized protein LOC109469768</fullName>
    </submittedName>
</protein>
<sequence>MVTRHRRENTDLYRHLATSCRFSLWPSDDPVVKVRRSRKVDHWAKLRAKVPEEFLSLPIAVELESLSSSSFSDLSLVDDEKRRRKGRKSRHSDSSYSDSSRGSDERGRRGKHKERSSESGSRRRRDTICASTVARETYSYDMDKFSLLDRPATSQAIATMEARGKQNKIIAMSSLSSTEEDILLFLLIQFGVLPSTATHKDLRKLIRKSLHGKINISLHSNGNYLHTNGVYINVKGNYINTRGLYINTDGNFIGTSGTYVNIVKKDGKMEVSKVPPVTRIPHSKPMAIDCKSPELEFDMPI</sequence>